<evidence type="ECO:0000313" key="3">
    <source>
        <dbReference type="Proteomes" id="UP001172911"/>
    </source>
</evidence>
<dbReference type="InterPro" id="IPR012902">
    <property type="entry name" value="N_methyl_site"/>
</dbReference>
<dbReference type="NCBIfam" id="TIGR02532">
    <property type="entry name" value="IV_pilin_GFxxxE"/>
    <property type="match status" value="1"/>
</dbReference>
<evidence type="ECO:0000256" key="1">
    <source>
        <dbReference type="SAM" id="Phobius"/>
    </source>
</evidence>
<dbReference type="Proteomes" id="UP001172911">
    <property type="component" value="Unassembled WGS sequence"/>
</dbReference>
<reference evidence="2" key="2">
    <citation type="submission" date="2023-03" db="EMBL/GenBank/DDBJ databases">
        <authorList>
            <person name="Zhang Z."/>
        </authorList>
    </citation>
    <scope>NUCLEOTIDE SEQUENCE</scope>
    <source>
        <strain evidence="2">DSA</strain>
    </source>
</reference>
<accession>A0AAW7ZHI0</accession>
<dbReference type="EMBL" id="JARPTC010000023">
    <property type="protein sequence ID" value="MDO7788639.1"/>
    <property type="molecule type" value="Genomic_DNA"/>
</dbReference>
<proteinExistence type="predicted"/>
<comment type="caution">
    <text evidence="2">The sequence shown here is derived from an EMBL/GenBank/DDBJ whole genome shotgun (WGS) entry which is preliminary data.</text>
</comment>
<dbReference type="Pfam" id="PF07963">
    <property type="entry name" value="N_methyl"/>
    <property type="match status" value="1"/>
</dbReference>
<organism evidence="2 3">
    <name type="scientific">Desulforamulus aquiferis</name>
    <dbReference type="NCBI Taxonomy" id="1397668"/>
    <lineage>
        <taxon>Bacteria</taxon>
        <taxon>Bacillati</taxon>
        <taxon>Bacillota</taxon>
        <taxon>Clostridia</taxon>
        <taxon>Eubacteriales</taxon>
        <taxon>Peptococcaceae</taxon>
        <taxon>Desulforamulus</taxon>
    </lineage>
</organism>
<evidence type="ECO:0000313" key="2">
    <source>
        <dbReference type="EMBL" id="MDO7788639.1"/>
    </source>
</evidence>
<keyword evidence="1" id="KW-0472">Membrane</keyword>
<dbReference type="AlphaFoldDB" id="A0AAW7ZHI0"/>
<dbReference type="RefSeq" id="WP_304544758.1">
    <property type="nucleotide sequence ID" value="NZ_JARPTC010000023.1"/>
</dbReference>
<keyword evidence="1" id="KW-1133">Transmembrane helix</keyword>
<sequence length="179" mass="20226">MRRDVRGLTIIELLITLAILLLVLAVFYSFYFYSIKSIDKANNQREVQQNVLLAKEDLERKIRFADCLIILKENPDVPGEEGCEGFTSSQELYATGTGVLMHTMQDETPKELLGAVARDTKFNLEFKKNSSRILSFTIKGDYKGEKFELSSDIALLNISDIQEEETGAKGAAIRYAFKD</sequence>
<keyword evidence="1" id="KW-0812">Transmembrane</keyword>
<name>A0AAW7ZHI0_9FIRM</name>
<reference evidence="2" key="1">
    <citation type="journal article" date="2023" name="J. Hazard. Mater.">
        <title>Anaerobic biodegradation of pyrene and benzo[a]pyrene by a new sulfate-reducing Desulforamulus aquiferis strain DSA.</title>
        <authorList>
            <person name="Zhang Z."/>
            <person name="Sun J."/>
            <person name="Gong X."/>
            <person name="Wang C."/>
            <person name="Wang H."/>
        </authorList>
    </citation>
    <scope>NUCLEOTIDE SEQUENCE</scope>
    <source>
        <strain evidence="2">DSA</strain>
    </source>
</reference>
<feature type="transmembrane region" description="Helical" evidence="1">
    <location>
        <begin position="12"/>
        <end position="33"/>
    </location>
</feature>
<protein>
    <submittedName>
        <fullName evidence="2">Prepilin-type N-terminal cleavage/methylation domain-containing protein</fullName>
    </submittedName>
</protein>
<gene>
    <name evidence="2" type="ORF">P6N53_15530</name>
</gene>
<keyword evidence="3" id="KW-1185">Reference proteome</keyword>